<dbReference type="EMBL" id="FNYO01000018">
    <property type="protein sequence ID" value="SEI74775.1"/>
    <property type="molecule type" value="Genomic_DNA"/>
</dbReference>
<evidence type="ECO:0000313" key="4">
    <source>
        <dbReference type="EMBL" id="SEI74775.1"/>
    </source>
</evidence>
<organism evidence="4 5">
    <name type="scientific">Azotobacter beijerinckii</name>
    <dbReference type="NCBI Taxonomy" id="170623"/>
    <lineage>
        <taxon>Bacteria</taxon>
        <taxon>Pseudomonadati</taxon>
        <taxon>Pseudomonadota</taxon>
        <taxon>Gammaproteobacteria</taxon>
        <taxon>Pseudomonadales</taxon>
        <taxon>Pseudomonadaceae</taxon>
        <taxon>Azotobacter</taxon>
    </lineage>
</organism>
<comment type="subcellular location">
    <subcellularLocation>
        <location evidence="1">Cell membrane</location>
    </subcellularLocation>
</comment>
<protein>
    <submittedName>
        <fullName evidence="4">Uncharacterized protein YjiK</fullName>
    </submittedName>
</protein>
<dbReference type="GO" id="GO:0005886">
    <property type="term" value="C:plasma membrane"/>
    <property type="evidence" value="ECO:0007669"/>
    <property type="project" value="UniProtKB-SubCell"/>
</dbReference>
<dbReference type="Proteomes" id="UP000199005">
    <property type="component" value="Unassembled WGS sequence"/>
</dbReference>
<dbReference type="AlphaFoldDB" id="A0A1H6TEW6"/>
<dbReference type="CDD" id="cd09971">
    <property type="entry name" value="SdiA-regulated"/>
    <property type="match status" value="1"/>
</dbReference>
<evidence type="ECO:0000256" key="3">
    <source>
        <dbReference type="ARBA" id="ARBA00023136"/>
    </source>
</evidence>
<dbReference type="STRING" id="170623.SAMN04244579_01867"/>
<accession>A0A1H6TEW6</accession>
<proteinExistence type="predicted"/>
<gene>
    <name evidence="4" type="ORF">SAMN04244579_01867</name>
</gene>
<keyword evidence="3" id="KW-0472">Membrane</keyword>
<name>A0A1H6TEW6_9GAMM</name>
<evidence type="ECO:0000256" key="1">
    <source>
        <dbReference type="ARBA" id="ARBA00004236"/>
    </source>
</evidence>
<reference evidence="4 5" key="1">
    <citation type="submission" date="2016-10" db="EMBL/GenBank/DDBJ databases">
        <authorList>
            <person name="de Groot N.N."/>
        </authorList>
    </citation>
    <scope>NUCLEOTIDE SEQUENCE [LARGE SCALE GENOMIC DNA]</scope>
    <source>
        <strain evidence="4 5">DSM 1041</strain>
    </source>
</reference>
<sequence length="303" mass="33282">MPMPFAGVPRRRLLRTLVLLLLALAVLVAGREWHGFDLLRLSWQEYRTAPEARAAGVWLPDYRLALETDLHGLEEDETSGLTWSPQTGTLFTVTGKHPHLVEFSPDGAVLRRIRLSGVSDPEGVEALGDGRLAIVDERRRQVLLFRLPPGTDSLDLGAAPRHDLGSAAAGNKGFEGLGWDARTSRLLLARERPPALFGLAFSAAGDVAGDLQRLSLERLPVRDLSSLTVDPRSGHFLLLSDESRLLVEFDREGRPFSFISLLGGFNGLHRGIRQAEGVAMDGAGTLYVIGEPNHFYVFRKARP</sequence>
<keyword evidence="2" id="KW-1003">Cell membrane</keyword>
<dbReference type="SUPFAM" id="SSF50956">
    <property type="entry name" value="Thermostable phytase (3-phytase)"/>
    <property type="match status" value="1"/>
</dbReference>
<evidence type="ECO:0000313" key="5">
    <source>
        <dbReference type="Proteomes" id="UP000199005"/>
    </source>
</evidence>
<dbReference type="RefSeq" id="WP_090898912.1">
    <property type="nucleotide sequence ID" value="NZ_FNYO01000018.1"/>
</dbReference>
<dbReference type="Pfam" id="PF06977">
    <property type="entry name" value="SdiA-regulated"/>
    <property type="match status" value="1"/>
</dbReference>
<dbReference type="InterPro" id="IPR009722">
    <property type="entry name" value="YjiK/CarP"/>
</dbReference>
<evidence type="ECO:0000256" key="2">
    <source>
        <dbReference type="ARBA" id="ARBA00022475"/>
    </source>
</evidence>